<dbReference type="Pfam" id="PF00152">
    <property type="entry name" value="tRNA-synt_2"/>
    <property type="match status" value="1"/>
</dbReference>
<dbReference type="InterPro" id="IPR006195">
    <property type="entry name" value="aa-tRNA-synth_II"/>
</dbReference>
<evidence type="ECO:0000256" key="2">
    <source>
        <dbReference type="ARBA" id="ARBA00022598"/>
    </source>
</evidence>
<evidence type="ECO:0000256" key="7">
    <source>
        <dbReference type="SAM" id="MobiDB-lite"/>
    </source>
</evidence>
<dbReference type="Gene3D" id="3.30.1360.30">
    <property type="entry name" value="GAD-like domain"/>
    <property type="match status" value="1"/>
</dbReference>
<dbReference type="GO" id="GO:0005739">
    <property type="term" value="C:mitochondrion"/>
    <property type="evidence" value="ECO:0007669"/>
    <property type="project" value="TreeGrafter"/>
</dbReference>
<dbReference type="GeneID" id="73347989"/>
<protein>
    <submittedName>
        <fullName evidence="9">tRNA synthetase class II</fullName>
    </submittedName>
</protein>
<dbReference type="InterPro" id="IPR004524">
    <property type="entry name" value="Asp-tRNA-ligase_1"/>
</dbReference>
<organism evidence="9 10">
    <name type="scientific">Colletotrichum lupini</name>
    <dbReference type="NCBI Taxonomy" id="145971"/>
    <lineage>
        <taxon>Eukaryota</taxon>
        <taxon>Fungi</taxon>
        <taxon>Dikarya</taxon>
        <taxon>Ascomycota</taxon>
        <taxon>Pezizomycotina</taxon>
        <taxon>Sordariomycetes</taxon>
        <taxon>Hypocreomycetidae</taxon>
        <taxon>Glomerellales</taxon>
        <taxon>Glomerellaceae</taxon>
        <taxon>Colletotrichum</taxon>
        <taxon>Colletotrichum acutatum species complex</taxon>
    </lineage>
</organism>
<dbReference type="InterPro" id="IPR004364">
    <property type="entry name" value="Aa-tRNA-synt_II"/>
</dbReference>
<dbReference type="PANTHER" id="PTHR22594">
    <property type="entry name" value="ASPARTYL/LYSYL-TRNA SYNTHETASE"/>
    <property type="match status" value="1"/>
</dbReference>
<evidence type="ECO:0000259" key="8">
    <source>
        <dbReference type="PROSITE" id="PS50862"/>
    </source>
</evidence>
<accession>A0A9Q8WMC1</accession>
<feature type="domain" description="Aminoacyl-transfer RNA synthetases class-II family profile" evidence="8">
    <location>
        <begin position="486"/>
        <end position="967"/>
    </location>
</feature>
<dbReference type="InterPro" id="IPR004115">
    <property type="entry name" value="GAD-like_sf"/>
</dbReference>
<keyword evidence="6 9" id="KW-0030">Aminoacyl-tRNA synthetase</keyword>
<dbReference type="GO" id="GO:0006422">
    <property type="term" value="P:aspartyl-tRNA aminoacylation"/>
    <property type="evidence" value="ECO:0007669"/>
    <property type="project" value="TreeGrafter"/>
</dbReference>
<dbReference type="KEGG" id="clup:CLUP02_14046"/>
<dbReference type="InterPro" id="IPR002312">
    <property type="entry name" value="Asp/Asn-tRNA-synth_IIb"/>
</dbReference>
<evidence type="ECO:0000256" key="5">
    <source>
        <dbReference type="ARBA" id="ARBA00022917"/>
    </source>
</evidence>
<dbReference type="PRINTS" id="PR01042">
    <property type="entry name" value="TRNASYNTHASP"/>
</dbReference>
<dbReference type="AlphaFoldDB" id="A0A9Q8WMC1"/>
<dbReference type="NCBIfam" id="TIGR00459">
    <property type="entry name" value="aspS_bact"/>
    <property type="match status" value="1"/>
</dbReference>
<dbReference type="Gene3D" id="3.30.930.10">
    <property type="entry name" value="Bira Bifunctional Protein, Domain 2"/>
    <property type="match status" value="1"/>
</dbReference>
<evidence type="ECO:0000256" key="4">
    <source>
        <dbReference type="ARBA" id="ARBA00022840"/>
    </source>
</evidence>
<dbReference type="RefSeq" id="XP_049150125.1">
    <property type="nucleotide sequence ID" value="XM_049292979.1"/>
</dbReference>
<name>A0A9Q8WMC1_9PEZI</name>
<keyword evidence="3" id="KW-0547">Nucleotide-binding</keyword>
<sequence length="999" mass="110760">MGFAESSNGGIRLLHMYGVERSGTMSGNGWRAAQGAIPVNVYALTRSKKVYHTKRCPRFGVSHPPPTAASRVSTSSILIPRLQSPESFTDAGDPSDVSRSQPTAKSLAVAVSGRTYRRIRPRAAPSQGENIASLEASRLPVVVERTKRRQAHKILPFREKSDLPFIASDTSNKVVSNAYVMAPSALDTFALKPPEGESLDASDGGSSIMLSTWLSSPAKYPISILVVFFSTPAGGPEEGAMLQQPTCVALDGFKCHKIIPDLNPLIIPSDHAIVPCRSSNLIATPSTFYPKLLRGRLSSISPARPSRCFANAVAVERWLRCVRAHHDRNPLAEVSLFFKTQYVVRQVFLALSEEFKECFALPQMSSPDTWSKPGSSIIVSGHIGRTRKVGKNLAFAHLERNGERIGQICAKGDNAATLAKIRPFSAVLAKGVTTDASGATRFEIDMDSIQYLNPFPKDIIVGPDTVFPPEQRHLQLRFHKELKERLRFRAQLKSSMGQAMVDREFMDVETPILFKSTSEGAREFIVPTRRPRYAYALPQSPQQYKQVLMASGMGGYYQFARCFRDEDHRADRQPEFTQLDMEKSFATGKTIMEDVEYVVGRAWDAVREQYVMEVGEDSFAPVRKASLEDWKQCVQDSMKDDAKAPLYQEYPAISAPFLRMKYTDCMDLYGSDKPDLRIPNRICRVDESLNKDFVSMITDLDAPIVEVWKISPHEDADRRDVWKFVTEFMENLPKSLSQNPDGAPTALMFDSSKPLNGFSALGPEGLDSILGSLPEEAGFSSLENGDIVLFQARKNQPQQGGSTKLGEARIALYHAAVEAGLLDRDDTFKFLWVTDFPMFTPEEEGDVGQGGASGFSATHHPFTSPHSGEDFELLFKDPLRAKADHYDLVLNGVELGGGSRRIHIAEIQEFIFRDILKMSQDKIKEFSHLLKALRAGCPPHAGFAIGFDRFVAVLSGSSSVRDVIAFPKNNNGVDEFAGGPGKMTKEQLLTYNLQFRKKE</sequence>
<keyword evidence="5" id="KW-0648">Protein biosynthesis</keyword>
<evidence type="ECO:0000256" key="3">
    <source>
        <dbReference type="ARBA" id="ARBA00022741"/>
    </source>
</evidence>
<dbReference type="PANTHER" id="PTHR22594:SF5">
    <property type="entry name" value="ASPARTATE--TRNA LIGASE, MITOCHONDRIAL"/>
    <property type="match status" value="1"/>
</dbReference>
<gene>
    <name evidence="9" type="ORF">CLUP02_14046</name>
</gene>
<dbReference type="Proteomes" id="UP000830671">
    <property type="component" value="Chromosome 7"/>
</dbReference>
<evidence type="ECO:0000313" key="10">
    <source>
        <dbReference type="Proteomes" id="UP000830671"/>
    </source>
</evidence>
<dbReference type="EMBL" id="CP019479">
    <property type="protein sequence ID" value="UQC88521.1"/>
    <property type="molecule type" value="Genomic_DNA"/>
</dbReference>
<reference evidence="9" key="1">
    <citation type="journal article" date="2021" name="Mol. Plant Microbe Interact.">
        <title>Complete Genome Sequence of the Plant-Pathogenic Fungus Colletotrichum lupini.</title>
        <authorList>
            <person name="Baroncelli R."/>
            <person name="Pensec F."/>
            <person name="Da Lio D."/>
            <person name="Boufleur T."/>
            <person name="Vicente I."/>
            <person name="Sarrocco S."/>
            <person name="Picot A."/>
            <person name="Baraldi E."/>
            <person name="Sukno S."/>
            <person name="Thon M."/>
            <person name="Le Floch G."/>
        </authorList>
    </citation>
    <scope>NUCLEOTIDE SEQUENCE</scope>
    <source>
        <strain evidence="9">IMI 504893</strain>
    </source>
</reference>
<dbReference type="GO" id="GO:0005524">
    <property type="term" value="F:ATP binding"/>
    <property type="evidence" value="ECO:0007669"/>
    <property type="project" value="UniProtKB-KW"/>
</dbReference>
<evidence type="ECO:0000313" key="9">
    <source>
        <dbReference type="EMBL" id="UQC88521.1"/>
    </source>
</evidence>
<evidence type="ECO:0000256" key="1">
    <source>
        <dbReference type="ARBA" id="ARBA00006303"/>
    </source>
</evidence>
<dbReference type="SUPFAM" id="SSF55681">
    <property type="entry name" value="Class II aaRS and biotin synthetases"/>
    <property type="match status" value="1"/>
</dbReference>
<dbReference type="GO" id="GO:0004815">
    <property type="term" value="F:aspartate-tRNA ligase activity"/>
    <property type="evidence" value="ECO:0007669"/>
    <property type="project" value="TreeGrafter"/>
</dbReference>
<dbReference type="InterPro" id="IPR045864">
    <property type="entry name" value="aa-tRNA-synth_II/BPL/LPL"/>
</dbReference>
<keyword evidence="10" id="KW-1185">Reference proteome</keyword>
<dbReference type="PROSITE" id="PS50862">
    <property type="entry name" value="AA_TRNA_LIGASE_II"/>
    <property type="match status" value="1"/>
</dbReference>
<comment type="similarity">
    <text evidence="1">Belongs to the class-II aminoacyl-tRNA synthetase family. Type 1 subfamily.</text>
</comment>
<evidence type="ECO:0000256" key="6">
    <source>
        <dbReference type="ARBA" id="ARBA00023146"/>
    </source>
</evidence>
<feature type="region of interest" description="Disordered" evidence="7">
    <location>
        <begin position="85"/>
        <end position="106"/>
    </location>
</feature>
<dbReference type="HAMAP" id="MF_00044">
    <property type="entry name" value="Asp_tRNA_synth_type1"/>
    <property type="match status" value="1"/>
</dbReference>
<proteinExistence type="inferred from homology"/>
<keyword evidence="2" id="KW-0436">Ligase</keyword>
<keyword evidence="4" id="KW-0067">ATP-binding</keyword>